<name>A0A803NTE1_CANSA</name>
<sequence length="159" mass="17333">MGGDASWSRHGRRGSRSGLGDADSDASKWGHTRRDENEIGLVWWVSAGGFHDRAESSLQGVSPILSVRQVDDSARCFMGYLQPMVATLYTDLAGIFLPRGSLLGQRDSWIMPRGRTPSAVQTLGKYFPLKVLVQTSIRMGTFDTCTGAGRHVGFTCLVP</sequence>
<accession>A0A803NTE1</accession>
<evidence type="ECO:0000256" key="1">
    <source>
        <dbReference type="SAM" id="MobiDB-lite"/>
    </source>
</evidence>
<keyword evidence="3" id="KW-1185">Reference proteome</keyword>
<protein>
    <submittedName>
        <fullName evidence="2">Uncharacterized protein</fullName>
    </submittedName>
</protein>
<dbReference type="EnsemblPlants" id="evm.model.02.1378">
    <property type="protein sequence ID" value="cds.evm.model.02.1378"/>
    <property type="gene ID" value="evm.TU.02.1378"/>
</dbReference>
<reference evidence="2" key="1">
    <citation type="submission" date="2018-11" db="EMBL/GenBank/DDBJ databases">
        <authorList>
            <person name="Grassa J C."/>
        </authorList>
    </citation>
    <scope>NUCLEOTIDE SEQUENCE [LARGE SCALE GENOMIC DNA]</scope>
</reference>
<dbReference type="Proteomes" id="UP000596661">
    <property type="component" value="Chromosome 2"/>
</dbReference>
<feature type="region of interest" description="Disordered" evidence="1">
    <location>
        <begin position="1"/>
        <end position="31"/>
    </location>
</feature>
<proteinExistence type="predicted"/>
<dbReference type="EMBL" id="UZAU01000185">
    <property type="status" value="NOT_ANNOTATED_CDS"/>
    <property type="molecule type" value="Genomic_DNA"/>
</dbReference>
<evidence type="ECO:0000313" key="3">
    <source>
        <dbReference type="Proteomes" id="UP000596661"/>
    </source>
</evidence>
<dbReference type="AlphaFoldDB" id="A0A803NTE1"/>
<reference evidence="2" key="2">
    <citation type="submission" date="2021-03" db="UniProtKB">
        <authorList>
            <consortium name="EnsemblPlants"/>
        </authorList>
    </citation>
    <scope>IDENTIFICATION</scope>
</reference>
<evidence type="ECO:0000313" key="2">
    <source>
        <dbReference type="EnsemblPlants" id="cds.evm.model.02.1378"/>
    </source>
</evidence>
<dbReference type="Gramene" id="evm.model.02.1378">
    <property type="protein sequence ID" value="cds.evm.model.02.1378"/>
    <property type="gene ID" value="evm.TU.02.1378"/>
</dbReference>
<organism evidence="2 3">
    <name type="scientific">Cannabis sativa</name>
    <name type="common">Hemp</name>
    <name type="synonym">Marijuana</name>
    <dbReference type="NCBI Taxonomy" id="3483"/>
    <lineage>
        <taxon>Eukaryota</taxon>
        <taxon>Viridiplantae</taxon>
        <taxon>Streptophyta</taxon>
        <taxon>Embryophyta</taxon>
        <taxon>Tracheophyta</taxon>
        <taxon>Spermatophyta</taxon>
        <taxon>Magnoliopsida</taxon>
        <taxon>eudicotyledons</taxon>
        <taxon>Gunneridae</taxon>
        <taxon>Pentapetalae</taxon>
        <taxon>rosids</taxon>
        <taxon>fabids</taxon>
        <taxon>Rosales</taxon>
        <taxon>Cannabaceae</taxon>
        <taxon>Cannabis</taxon>
    </lineage>
</organism>